<proteinExistence type="predicted"/>
<dbReference type="AlphaFoldDB" id="A0ABD2XE12"/>
<reference evidence="1 2" key="1">
    <citation type="journal article" date="2024" name="bioRxiv">
        <title>A reference genome for Trichogramma kaykai: A tiny desert-dwelling parasitoid wasp with competing sex-ratio distorters.</title>
        <authorList>
            <person name="Culotta J."/>
            <person name="Lindsey A.R."/>
        </authorList>
    </citation>
    <scope>NUCLEOTIDE SEQUENCE [LARGE SCALE GENOMIC DNA]</scope>
    <source>
        <strain evidence="1 2">KSX58</strain>
    </source>
</reference>
<organism evidence="1 2">
    <name type="scientific">Trichogramma kaykai</name>
    <dbReference type="NCBI Taxonomy" id="54128"/>
    <lineage>
        <taxon>Eukaryota</taxon>
        <taxon>Metazoa</taxon>
        <taxon>Ecdysozoa</taxon>
        <taxon>Arthropoda</taxon>
        <taxon>Hexapoda</taxon>
        <taxon>Insecta</taxon>
        <taxon>Pterygota</taxon>
        <taxon>Neoptera</taxon>
        <taxon>Endopterygota</taxon>
        <taxon>Hymenoptera</taxon>
        <taxon>Apocrita</taxon>
        <taxon>Proctotrupomorpha</taxon>
        <taxon>Chalcidoidea</taxon>
        <taxon>Trichogrammatidae</taxon>
        <taxon>Trichogramma</taxon>
    </lineage>
</organism>
<keyword evidence="2" id="KW-1185">Reference proteome</keyword>
<sequence length="176" mass="20551">MHFQTVTSLYTRRCRDKRLACFSSCQSTADTFNMRQPRRSEKSESRATNGPKITLYSVVVYRKDPTKNKDKYVKLDLCMNRRFIIMERLWARLHKSVREKGLRQLATLSMMGISTVRRSTLWAALCDDRTGHFSRALDAISPLQLQRIYINKLNENVPFINTPHAQHEYSSVKCDS</sequence>
<protein>
    <submittedName>
        <fullName evidence="1">Uncharacterized protein</fullName>
    </submittedName>
</protein>
<evidence type="ECO:0000313" key="2">
    <source>
        <dbReference type="Proteomes" id="UP001627154"/>
    </source>
</evidence>
<evidence type="ECO:0000313" key="1">
    <source>
        <dbReference type="EMBL" id="KAL3403123.1"/>
    </source>
</evidence>
<dbReference type="Proteomes" id="UP001627154">
    <property type="component" value="Unassembled WGS sequence"/>
</dbReference>
<name>A0ABD2XE12_9HYME</name>
<dbReference type="EMBL" id="JBJJXI010000032">
    <property type="protein sequence ID" value="KAL3403123.1"/>
    <property type="molecule type" value="Genomic_DNA"/>
</dbReference>
<accession>A0ABD2XE12</accession>
<gene>
    <name evidence="1" type="ORF">TKK_004253</name>
</gene>
<comment type="caution">
    <text evidence="1">The sequence shown here is derived from an EMBL/GenBank/DDBJ whole genome shotgun (WGS) entry which is preliminary data.</text>
</comment>